<evidence type="ECO:0000313" key="1">
    <source>
        <dbReference type="EMBL" id="MPM05799.1"/>
    </source>
</evidence>
<proteinExistence type="predicted"/>
<accession>A0A644WQ40</accession>
<dbReference type="EMBL" id="VSSQ01001167">
    <property type="protein sequence ID" value="MPM05799.1"/>
    <property type="molecule type" value="Genomic_DNA"/>
</dbReference>
<sequence>MSKKLSSMLIIFIILSVMISCNKNDLLFTKVDLNNVNEEIKSSLSNYYSENGIYLYENGADEVYLFLNGYNVAQGEKSYYYDDISMEVKDKTLVINFSEKYADNYENKEVENRQLYKINKPENIDTIKVFSNEQETHFDAVIVSK</sequence>
<organism evidence="1">
    <name type="scientific">bioreactor metagenome</name>
    <dbReference type="NCBI Taxonomy" id="1076179"/>
    <lineage>
        <taxon>unclassified sequences</taxon>
        <taxon>metagenomes</taxon>
        <taxon>ecological metagenomes</taxon>
    </lineage>
</organism>
<evidence type="ECO:0008006" key="2">
    <source>
        <dbReference type="Google" id="ProtNLM"/>
    </source>
</evidence>
<comment type="caution">
    <text evidence="1">The sequence shown here is derived from an EMBL/GenBank/DDBJ whole genome shotgun (WGS) entry which is preliminary data.</text>
</comment>
<reference evidence="1" key="1">
    <citation type="submission" date="2019-08" db="EMBL/GenBank/DDBJ databases">
        <authorList>
            <person name="Kucharzyk K."/>
            <person name="Murdoch R.W."/>
            <person name="Higgins S."/>
            <person name="Loffler F."/>
        </authorList>
    </citation>
    <scope>NUCLEOTIDE SEQUENCE</scope>
</reference>
<dbReference type="PROSITE" id="PS51257">
    <property type="entry name" value="PROKAR_LIPOPROTEIN"/>
    <property type="match status" value="1"/>
</dbReference>
<gene>
    <name evidence="1" type="ORF">SDC9_52094</name>
</gene>
<dbReference type="AlphaFoldDB" id="A0A644WQ40"/>
<protein>
    <recommendedName>
        <fullName evidence="2">Lipoprotein</fullName>
    </recommendedName>
</protein>
<name>A0A644WQ40_9ZZZZ</name>